<dbReference type="InterPro" id="IPR001611">
    <property type="entry name" value="Leu-rich_rpt"/>
</dbReference>
<protein>
    <submittedName>
        <fullName evidence="2">LRR-containing protein</fullName>
    </submittedName>
</protein>
<proteinExistence type="predicted"/>
<dbReference type="InterPro" id="IPR032675">
    <property type="entry name" value="LRR_dom_sf"/>
</dbReference>
<accession>A0A0N7L5Y0</accession>
<dbReference type="InterPro" id="IPR052394">
    <property type="entry name" value="LRR-containing"/>
</dbReference>
<reference evidence="3" key="1">
    <citation type="submission" date="2014-09" db="EMBL/GenBank/DDBJ databases">
        <authorList>
            <person name="Sharma Rahul"/>
            <person name="Thines Marco"/>
        </authorList>
    </citation>
    <scope>NUCLEOTIDE SEQUENCE [LARGE SCALE GENOMIC DNA]</scope>
</reference>
<name>A0A0N7L5Y0_PLAHL</name>
<dbReference type="SUPFAM" id="SSF52047">
    <property type="entry name" value="RNI-like"/>
    <property type="match status" value="1"/>
</dbReference>
<evidence type="ECO:0000313" key="3">
    <source>
        <dbReference type="Proteomes" id="UP000054928"/>
    </source>
</evidence>
<organism evidence="2 3">
    <name type="scientific">Plasmopara halstedii</name>
    <name type="common">Downy mildew of sunflower</name>
    <dbReference type="NCBI Taxonomy" id="4781"/>
    <lineage>
        <taxon>Eukaryota</taxon>
        <taxon>Sar</taxon>
        <taxon>Stramenopiles</taxon>
        <taxon>Oomycota</taxon>
        <taxon>Peronosporomycetes</taxon>
        <taxon>Peronosporales</taxon>
        <taxon>Peronosporaceae</taxon>
        <taxon>Plasmopara</taxon>
    </lineage>
</organism>
<dbReference type="PANTHER" id="PTHR24114:SF2">
    <property type="entry name" value="F-BOX DOMAIN-CONTAINING PROTEIN-RELATED"/>
    <property type="match status" value="1"/>
</dbReference>
<feature type="coiled-coil region" evidence="1">
    <location>
        <begin position="331"/>
        <end position="381"/>
    </location>
</feature>
<dbReference type="GeneID" id="36408038"/>
<dbReference type="Gene3D" id="3.80.10.10">
    <property type="entry name" value="Ribonuclease Inhibitor"/>
    <property type="match status" value="1"/>
</dbReference>
<dbReference type="PANTHER" id="PTHR24114">
    <property type="entry name" value="LEUCINE RICH REPEAT FAMILY PROTEIN"/>
    <property type="match status" value="1"/>
</dbReference>
<dbReference type="OMA" id="IRNKNIW"/>
<evidence type="ECO:0000313" key="2">
    <source>
        <dbReference type="EMBL" id="CEG42731.1"/>
    </source>
</evidence>
<dbReference type="SMART" id="SM00368">
    <property type="entry name" value="LRR_RI"/>
    <property type="match status" value="5"/>
</dbReference>
<keyword evidence="3" id="KW-1185">Reference proteome</keyword>
<keyword evidence="1" id="KW-0175">Coiled coil</keyword>
<dbReference type="Proteomes" id="UP000054928">
    <property type="component" value="Unassembled WGS sequence"/>
</dbReference>
<dbReference type="AlphaFoldDB" id="A0A0N7L5Y0"/>
<dbReference type="RefSeq" id="XP_024579100.1">
    <property type="nucleotide sequence ID" value="XM_024728643.1"/>
</dbReference>
<dbReference type="Pfam" id="PF13516">
    <property type="entry name" value="LRR_6"/>
    <property type="match status" value="4"/>
</dbReference>
<dbReference type="STRING" id="4781.A0A0N7L5Y0"/>
<dbReference type="EMBL" id="CCYD01000645">
    <property type="protein sequence ID" value="CEG42731.1"/>
    <property type="molecule type" value="Genomic_DNA"/>
</dbReference>
<dbReference type="OrthoDB" id="120976at2759"/>
<sequence>MDFSSGFASEQLLDDDADIDISRLAVEDREAIMARVTPDDSTPPDAFALAQNDIRREMIDRGIQPKGFYNDDAARLQEEYNREHAMEKDFRVQQKIQLAAKVYLRETVHQRRLEREKELREEVEEIAKNPQLEIWISLAKADETPKHADIRVTSIGARALCKTLAFSHSLRSLNLNRNALDDTTSKWLALLLNRNTSLRRLELESNCLGPLAAKHLAEALCTNDCLEYLNLESNPLTDEERDFTGVVALSNMLGKNNSLRTLNLWRTRLGGEGGKQLALAIARNTAMVCLDVGNNRIATSDAVLIEIQLKKNRALFEKQQSQQLKVREVQRKAAAKELQRQEKAVKRQEDETWMEKRKLERENDRALLEEQRQRYLKMEEDRLRQVAARKAAEFAAKIEMEKKKKKKKGGGKKKK</sequence>
<evidence type="ECO:0000256" key="1">
    <source>
        <dbReference type="SAM" id="Coils"/>
    </source>
</evidence>